<protein>
    <submittedName>
        <fullName evidence="2">Uncharacterized protein</fullName>
    </submittedName>
</protein>
<feature type="region of interest" description="Disordered" evidence="1">
    <location>
        <begin position="17"/>
        <end position="40"/>
    </location>
</feature>
<feature type="compositionally biased region" description="Basic and acidic residues" evidence="1">
    <location>
        <begin position="59"/>
        <end position="74"/>
    </location>
</feature>
<reference evidence="2 3" key="1">
    <citation type="submission" date="2023-01" db="EMBL/GenBank/DDBJ databases">
        <title>Analysis of 21 Apiospora genomes using comparative genomics revels a genus with tremendous synthesis potential of carbohydrate active enzymes and secondary metabolites.</title>
        <authorList>
            <person name="Sorensen T."/>
        </authorList>
    </citation>
    <scope>NUCLEOTIDE SEQUENCE [LARGE SCALE GENOMIC DNA]</scope>
    <source>
        <strain evidence="2 3">CBS 33761</strain>
    </source>
</reference>
<dbReference type="Proteomes" id="UP001444661">
    <property type="component" value="Unassembled WGS sequence"/>
</dbReference>
<evidence type="ECO:0000313" key="3">
    <source>
        <dbReference type="Proteomes" id="UP001444661"/>
    </source>
</evidence>
<name>A0ABR1SPH6_9PEZI</name>
<comment type="caution">
    <text evidence="2">The sequence shown here is derived from an EMBL/GenBank/DDBJ whole genome shotgun (WGS) entry which is preliminary data.</text>
</comment>
<sequence length="165" mass="19116">MCPCSFFRRLFGGSKVKRNAKARAKSQQQRTREPSHVRTVSWRQYPALTMEEYRRLPRHDLSEQPFRTTRERRPTINRYGKPPLRGDHRSKQTASSGRGGSHNSMEARPSTPVHLKPEYPQRPQGLRKSQKGERSQTGGRCSSNEATSELIAIWMILMNIRSRIN</sequence>
<feature type="compositionally biased region" description="Polar residues" evidence="1">
    <location>
        <begin position="135"/>
        <end position="144"/>
    </location>
</feature>
<keyword evidence="3" id="KW-1185">Reference proteome</keyword>
<organism evidence="2 3">
    <name type="scientific">Apiospora rasikravindrae</name>
    <dbReference type="NCBI Taxonomy" id="990691"/>
    <lineage>
        <taxon>Eukaryota</taxon>
        <taxon>Fungi</taxon>
        <taxon>Dikarya</taxon>
        <taxon>Ascomycota</taxon>
        <taxon>Pezizomycotina</taxon>
        <taxon>Sordariomycetes</taxon>
        <taxon>Xylariomycetidae</taxon>
        <taxon>Amphisphaeriales</taxon>
        <taxon>Apiosporaceae</taxon>
        <taxon>Apiospora</taxon>
    </lineage>
</organism>
<proteinExistence type="predicted"/>
<feature type="compositionally biased region" description="Polar residues" evidence="1">
    <location>
        <begin position="92"/>
        <end position="104"/>
    </location>
</feature>
<feature type="region of interest" description="Disordered" evidence="1">
    <location>
        <begin position="59"/>
        <end position="144"/>
    </location>
</feature>
<gene>
    <name evidence="2" type="ORF">PG993_008850</name>
</gene>
<dbReference type="EMBL" id="JAQQWK010000008">
    <property type="protein sequence ID" value="KAK8036236.1"/>
    <property type="molecule type" value="Genomic_DNA"/>
</dbReference>
<accession>A0ABR1SPH6</accession>
<evidence type="ECO:0000256" key="1">
    <source>
        <dbReference type="SAM" id="MobiDB-lite"/>
    </source>
</evidence>
<evidence type="ECO:0000313" key="2">
    <source>
        <dbReference type="EMBL" id="KAK8036236.1"/>
    </source>
</evidence>